<accession>A0A975CZX0</accession>
<dbReference type="SUPFAM" id="SSF56935">
    <property type="entry name" value="Porins"/>
    <property type="match status" value="1"/>
</dbReference>
<evidence type="ECO:0000256" key="12">
    <source>
        <dbReference type="SAM" id="SignalP"/>
    </source>
</evidence>
<keyword evidence="2 11" id="KW-0813">Transport</keyword>
<evidence type="ECO:0000256" key="9">
    <source>
        <dbReference type="ARBA" id="ARBA00023136"/>
    </source>
</evidence>
<evidence type="ECO:0000256" key="4">
    <source>
        <dbReference type="ARBA" id="ARBA00022496"/>
    </source>
</evidence>
<dbReference type="Proteomes" id="UP000664914">
    <property type="component" value="Chromosome"/>
</dbReference>
<evidence type="ECO:0000259" key="13">
    <source>
        <dbReference type="Pfam" id="PF07715"/>
    </source>
</evidence>
<name>A0A975CZX0_9SPHN</name>
<evidence type="ECO:0000256" key="11">
    <source>
        <dbReference type="PROSITE-ProRule" id="PRU01360"/>
    </source>
</evidence>
<keyword evidence="3 11" id="KW-1134">Transmembrane beta strand</keyword>
<dbReference type="Pfam" id="PF07715">
    <property type="entry name" value="Plug"/>
    <property type="match status" value="1"/>
</dbReference>
<keyword evidence="10 11" id="KW-0998">Cell outer membrane</keyword>
<dbReference type="InterPro" id="IPR039426">
    <property type="entry name" value="TonB-dep_rcpt-like"/>
</dbReference>
<comment type="similarity">
    <text evidence="11">Belongs to the TonB-dependent receptor family.</text>
</comment>
<evidence type="ECO:0000313" key="14">
    <source>
        <dbReference type="EMBL" id="QTH20164.1"/>
    </source>
</evidence>
<dbReference type="InterPro" id="IPR012910">
    <property type="entry name" value="Plug_dom"/>
</dbReference>
<proteinExistence type="inferred from homology"/>
<dbReference type="EMBL" id="CP059319">
    <property type="protein sequence ID" value="QTH20164.1"/>
    <property type="molecule type" value="Genomic_DNA"/>
</dbReference>
<evidence type="ECO:0000256" key="7">
    <source>
        <dbReference type="ARBA" id="ARBA00023065"/>
    </source>
</evidence>
<dbReference type="RefSeq" id="WP_208631998.1">
    <property type="nucleotide sequence ID" value="NZ_CP059319.1"/>
</dbReference>
<keyword evidence="4" id="KW-0410">Iron transport</keyword>
<evidence type="ECO:0000256" key="2">
    <source>
        <dbReference type="ARBA" id="ARBA00022448"/>
    </source>
</evidence>
<keyword evidence="9 11" id="KW-0472">Membrane</keyword>
<reference evidence="14" key="2">
    <citation type="submission" date="2021-04" db="EMBL/GenBank/DDBJ databases">
        <title>Isolation and genomic analysis of the ibuprofen-degrading bacterium Sphingomonas strain MPO218.</title>
        <authorList>
            <person name="Aulestia M."/>
            <person name="Flores A."/>
            <person name="Mangas E.L."/>
            <person name="Perez-Pulido A.J."/>
            <person name="Santero E."/>
            <person name="Camacho E.M."/>
        </authorList>
    </citation>
    <scope>NUCLEOTIDE SEQUENCE</scope>
    <source>
        <strain evidence="14">MPO218</strain>
    </source>
</reference>
<feature type="signal peptide" evidence="12">
    <location>
        <begin position="1"/>
        <end position="32"/>
    </location>
</feature>
<evidence type="ECO:0000256" key="8">
    <source>
        <dbReference type="ARBA" id="ARBA00023077"/>
    </source>
</evidence>
<dbReference type="GO" id="GO:0006826">
    <property type="term" value="P:iron ion transport"/>
    <property type="evidence" value="ECO:0007669"/>
    <property type="project" value="UniProtKB-KW"/>
</dbReference>
<feature type="domain" description="TonB-dependent receptor plug" evidence="13">
    <location>
        <begin position="64"/>
        <end position="167"/>
    </location>
</feature>
<sequence length="828" mass="89998">MRNITLRQRNAKIGSSVAALAMALTVASQARAQESVVAQSAVDSESGAQEIIVTGTKRDQKFVDVPVAVQVFNSKAIERAGITRPQDFLALTPNVTFETSNHAGEFFVNIRGQTSVRQSEGAVAVVIDGVQLATQNEFNGELFDIEQIEVLKGPQGALYGRNASAGAIVITTKAPTDTFEGQVTASYGNWNSSKVNASVGGPIVEGVLRFRASVGFNDTDGPYSNINTGEKVMRSNEKLGRLRLDWQAGDDTTVDLRFNGSRLLGGAISFNAQVVGSTIGGVPVTRIDTNDTSLPFTNDVAGKNRQDKFSTSLKIDHDFGFAKLTSVSSFNKITDNYQGKNYPYAAWNFQGNEFVTDALSPGTDLDTLAVFGDSTQKFRISNRAFIQELRLTSSGDQRLRWQTGIYFLTSRRNFITEQGLNGRLARDAAGALLPPFVIRGTTIGAPVAPVDRLLIGGGSILPTRGIDGVDSNNGTLNYDRNAYTARNIAPFGNVQFDVTDDIELQGAIRYDIERRTVRTQTPDIANPFFGVAPGAPQATYNLCVATTGRTAANCRDSRTFKQVQPKFTATYKFPGRNGSIYAGAGRSFKSGGFNPIGTRATLLVGLPDILVQDSYGKEVADSYEVGFKALLFDRRVSFNGAVFHTTVKNAQQFEFFPTGGIQAVSQIKKSKIKGLEFDINARVNDVLTLFGGYGLADTKITDIDSLNPADRAAIIGNRTPFSANYNASAGFQLVQPLTDSLDFLMRGDYTRTGSIWYDQRNLAGTKRDPLDLVNLRMGITNERWELALWSKNLFDVSYNSDAVVILPVAHAVYRAPDRSFGLEAKVKF</sequence>
<evidence type="ECO:0000256" key="3">
    <source>
        <dbReference type="ARBA" id="ARBA00022452"/>
    </source>
</evidence>
<dbReference type="PROSITE" id="PS52016">
    <property type="entry name" value="TONB_DEPENDENT_REC_3"/>
    <property type="match status" value="1"/>
</dbReference>
<comment type="subcellular location">
    <subcellularLocation>
        <location evidence="1 11">Cell outer membrane</location>
        <topology evidence="1 11">Multi-pass membrane protein</topology>
    </subcellularLocation>
</comment>
<dbReference type="InterPro" id="IPR036942">
    <property type="entry name" value="Beta-barrel_TonB_sf"/>
</dbReference>
<keyword evidence="14" id="KW-0675">Receptor</keyword>
<dbReference type="PANTHER" id="PTHR32552:SF81">
    <property type="entry name" value="TONB-DEPENDENT OUTER MEMBRANE RECEPTOR"/>
    <property type="match status" value="1"/>
</dbReference>
<feature type="chain" id="PRO_5037629795" evidence="12">
    <location>
        <begin position="33"/>
        <end position="828"/>
    </location>
</feature>
<keyword evidence="8" id="KW-0798">TonB box</keyword>
<gene>
    <name evidence="14" type="ORF">HRJ34_17605</name>
</gene>
<evidence type="ECO:0000313" key="15">
    <source>
        <dbReference type="Proteomes" id="UP000664914"/>
    </source>
</evidence>
<dbReference type="Gene3D" id="2.40.170.20">
    <property type="entry name" value="TonB-dependent receptor, beta-barrel domain"/>
    <property type="match status" value="2"/>
</dbReference>
<evidence type="ECO:0000256" key="10">
    <source>
        <dbReference type="ARBA" id="ARBA00023237"/>
    </source>
</evidence>
<keyword evidence="7" id="KW-0406">Ion transport</keyword>
<reference evidence="14" key="1">
    <citation type="submission" date="2020-07" db="EMBL/GenBank/DDBJ databases">
        <authorList>
            <person name="Camacho E."/>
        </authorList>
    </citation>
    <scope>NUCLEOTIDE SEQUENCE</scope>
    <source>
        <strain evidence="14">MPO218</strain>
    </source>
</reference>
<organism evidence="14 15">
    <name type="scientific">Rhizorhabdus wittichii</name>
    <dbReference type="NCBI Taxonomy" id="160791"/>
    <lineage>
        <taxon>Bacteria</taxon>
        <taxon>Pseudomonadati</taxon>
        <taxon>Pseudomonadota</taxon>
        <taxon>Alphaproteobacteria</taxon>
        <taxon>Sphingomonadales</taxon>
        <taxon>Sphingomonadaceae</taxon>
        <taxon>Rhizorhabdus</taxon>
    </lineage>
</organism>
<keyword evidence="12" id="KW-0732">Signal</keyword>
<evidence type="ECO:0000256" key="5">
    <source>
        <dbReference type="ARBA" id="ARBA00022692"/>
    </source>
</evidence>
<keyword evidence="6" id="KW-0408">Iron</keyword>
<dbReference type="GO" id="GO:0009279">
    <property type="term" value="C:cell outer membrane"/>
    <property type="evidence" value="ECO:0007669"/>
    <property type="project" value="UniProtKB-SubCell"/>
</dbReference>
<keyword evidence="5 11" id="KW-0812">Transmembrane</keyword>
<dbReference type="PANTHER" id="PTHR32552">
    <property type="entry name" value="FERRICHROME IRON RECEPTOR-RELATED"/>
    <property type="match status" value="1"/>
</dbReference>
<protein>
    <submittedName>
        <fullName evidence="14">TonB-dependent receptor</fullName>
    </submittedName>
</protein>
<dbReference type="AlphaFoldDB" id="A0A975CZX0"/>
<evidence type="ECO:0000256" key="6">
    <source>
        <dbReference type="ARBA" id="ARBA00023004"/>
    </source>
</evidence>
<evidence type="ECO:0000256" key="1">
    <source>
        <dbReference type="ARBA" id="ARBA00004571"/>
    </source>
</evidence>